<evidence type="ECO:0000313" key="4">
    <source>
        <dbReference type="Proteomes" id="UP000184395"/>
    </source>
</evidence>
<proteinExistence type="predicted"/>
<keyword evidence="2" id="KW-0560">Oxidoreductase</keyword>
<keyword evidence="1" id="KW-0812">Transmembrane</keyword>
<evidence type="ECO:0000313" key="3">
    <source>
        <dbReference type="EMBL" id="SHJ87025.1"/>
    </source>
</evidence>
<keyword evidence="2" id="KW-0503">Monooxygenase</keyword>
<evidence type="ECO:0000313" key="2">
    <source>
        <dbReference type="EMBL" id="MDR6409209.1"/>
    </source>
</evidence>
<feature type="transmembrane region" description="Helical" evidence="1">
    <location>
        <begin position="32"/>
        <end position="56"/>
    </location>
</feature>
<dbReference type="EMBL" id="FRAB01000008">
    <property type="protein sequence ID" value="SHJ87025.1"/>
    <property type="molecule type" value="Genomic_DNA"/>
</dbReference>
<name>A0A1M6MU33_9BURK</name>
<gene>
    <name evidence="2" type="ORF">J2804_002613</name>
    <name evidence="3" type="ORF">SAMN05192548_1008125</name>
</gene>
<sequence length="62" mass="6501">MRDGGPHLAYSALFAFHINLTMSTPSRFKTPLIVVLSLVLLCAGLAVLVGIFGLLVKVFGGG</sequence>
<protein>
    <submittedName>
        <fullName evidence="2">Antibiotic biosynthesis monooxygenase (ABM) superfamily enzyme</fullName>
    </submittedName>
</protein>
<dbReference type="KEGG" id="pts:CUJ90_30585"/>
<dbReference type="AlphaFoldDB" id="A0A1M6MU33"/>
<dbReference type="EMBL" id="JAVDRP010000004">
    <property type="protein sequence ID" value="MDR6409209.1"/>
    <property type="molecule type" value="Genomic_DNA"/>
</dbReference>
<dbReference type="Proteomes" id="UP000184395">
    <property type="component" value="Unassembled WGS sequence"/>
</dbReference>
<keyword evidence="1" id="KW-0472">Membrane</keyword>
<dbReference type="RefSeq" id="WP_073428402.1">
    <property type="nucleotide sequence ID" value="NZ_CADFGY010000010.1"/>
</dbReference>
<dbReference type="Proteomes" id="UP001264340">
    <property type="component" value="Unassembled WGS sequence"/>
</dbReference>
<dbReference type="OrthoDB" id="9971056at2"/>
<evidence type="ECO:0000313" key="5">
    <source>
        <dbReference type="Proteomes" id="UP001264340"/>
    </source>
</evidence>
<reference evidence="2 5" key="2">
    <citation type="submission" date="2023-07" db="EMBL/GenBank/DDBJ databases">
        <title>Sorghum-associated microbial communities from plants grown in Nebraska, USA.</title>
        <authorList>
            <person name="Schachtman D."/>
        </authorList>
    </citation>
    <scope>NUCLEOTIDE SEQUENCE [LARGE SCALE GENOMIC DNA]</scope>
    <source>
        <strain evidence="2 5">DS1316</strain>
    </source>
</reference>
<keyword evidence="5" id="KW-1185">Reference proteome</keyword>
<keyword evidence="1" id="KW-1133">Transmembrane helix</keyword>
<accession>A0A1M6MU33</accession>
<dbReference type="GO" id="GO:0004497">
    <property type="term" value="F:monooxygenase activity"/>
    <property type="evidence" value="ECO:0007669"/>
    <property type="project" value="UniProtKB-KW"/>
</dbReference>
<dbReference type="STRING" id="169427.SAMN05192548_1008125"/>
<evidence type="ECO:0000256" key="1">
    <source>
        <dbReference type="SAM" id="Phobius"/>
    </source>
</evidence>
<reference evidence="3 4" key="1">
    <citation type="submission" date="2016-11" db="EMBL/GenBank/DDBJ databases">
        <authorList>
            <person name="Jaros S."/>
            <person name="Januszkiewicz K."/>
            <person name="Wedrychowicz H."/>
        </authorList>
    </citation>
    <scope>NUCLEOTIDE SEQUENCE [LARGE SCALE GENOMIC DNA]</scope>
    <source>
        <strain evidence="3 4">LMG 20594</strain>
    </source>
</reference>
<organism evidence="3 4">
    <name type="scientific">Paraburkholderia terricola</name>
    <dbReference type="NCBI Taxonomy" id="169427"/>
    <lineage>
        <taxon>Bacteria</taxon>
        <taxon>Pseudomonadati</taxon>
        <taxon>Pseudomonadota</taxon>
        <taxon>Betaproteobacteria</taxon>
        <taxon>Burkholderiales</taxon>
        <taxon>Burkholderiaceae</taxon>
        <taxon>Paraburkholderia</taxon>
    </lineage>
</organism>